<organism evidence="9 10">
    <name type="scientific">Salipaludibacillus neizhouensis</name>
    <dbReference type="NCBI Taxonomy" id="885475"/>
    <lineage>
        <taxon>Bacteria</taxon>
        <taxon>Bacillati</taxon>
        <taxon>Bacillota</taxon>
        <taxon>Bacilli</taxon>
        <taxon>Bacillales</taxon>
        <taxon>Bacillaceae</taxon>
    </lineage>
</organism>
<dbReference type="PANTHER" id="PTHR30193:SF37">
    <property type="entry name" value="INNER MEMBRANE ABC TRANSPORTER PERMEASE PROTEIN YCJO"/>
    <property type="match status" value="1"/>
</dbReference>
<feature type="domain" description="ABC transmembrane type-1" evidence="8">
    <location>
        <begin position="90"/>
        <end position="303"/>
    </location>
</feature>
<feature type="transmembrane region" description="Helical" evidence="7">
    <location>
        <begin position="94"/>
        <end position="115"/>
    </location>
</feature>
<feature type="transmembrane region" description="Helical" evidence="7">
    <location>
        <begin position="281"/>
        <end position="304"/>
    </location>
</feature>
<evidence type="ECO:0000256" key="4">
    <source>
        <dbReference type="ARBA" id="ARBA00022692"/>
    </source>
</evidence>
<feature type="transmembrane region" description="Helical" evidence="7">
    <location>
        <begin position="168"/>
        <end position="187"/>
    </location>
</feature>
<dbReference type="OrthoDB" id="9809173at2"/>
<evidence type="ECO:0000256" key="7">
    <source>
        <dbReference type="RuleBase" id="RU363032"/>
    </source>
</evidence>
<dbReference type="Proteomes" id="UP000281498">
    <property type="component" value="Unassembled WGS sequence"/>
</dbReference>
<dbReference type="RefSeq" id="WP_110937094.1">
    <property type="nucleotide sequence ID" value="NZ_KZ614146.1"/>
</dbReference>
<evidence type="ECO:0000256" key="2">
    <source>
        <dbReference type="ARBA" id="ARBA00022448"/>
    </source>
</evidence>
<keyword evidence="2 7" id="KW-0813">Transport</keyword>
<keyword evidence="4 7" id="KW-0812">Transmembrane</keyword>
<dbReference type="InterPro" id="IPR000515">
    <property type="entry name" value="MetI-like"/>
</dbReference>
<dbReference type="GO" id="GO:0005886">
    <property type="term" value="C:plasma membrane"/>
    <property type="evidence" value="ECO:0007669"/>
    <property type="project" value="UniProtKB-SubCell"/>
</dbReference>
<sequence length="311" mass="35307">MISKHKSAVYMDGKSLLEEKIKKKNRRKDYLGTYLFLTPALLLLFTFSFVPIIYVVYLSFHRVRLPDDPIFIGIGNYAQLMGDSVFWRSMGNTLIYTLGSMSLGLFAGLCVAVLLNRAFKGKRFFKVFYFLPSVTSDVVSAMIFLWIFDHNLGILNYLLPKVGLVEPPAWLLDPFWAMFILIFVGSWRGAAYNIPIFLAGLEGVPKSYYEAAEIDGANGWHKFWRITIPSIMPISVYCMVMSIIASFQVVAIVDVLTDGGPDNSTLVALKYVWQQSFQFNYVGYGATMSLFIFPFLLVMTWLNLKLSKRSG</sequence>
<feature type="transmembrane region" description="Helical" evidence="7">
    <location>
        <begin position="127"/>
        <end position="148"/>
    </location>
</feature>
<dbReference type="AlphaFoldDB" id="A0A3A9KJD5"/>
<keyword evidence="5 7" id="KW-1133">Transmembrane helix</keyword>
<protein>
    <submittedName>
        <fullName evidence="9">Sugar ABC transporter permease</fullName>
    </submittedName>
</protein>
<evidence type="ECO:0000256" key="6">
    <source>
        <dbReference type="ARBA" id="ARBA00023136"/>
    </source>
</evidence>
<evidence type="ECO:0000256" key="1">
    <source>
        <dbReference type="ARBA" id="ARBA00004651"/>
    </source>
</evidence>
<dbReference type="Gene3D" id="1.10.3720.10">
    <property type="entry name" value="MetI-like"/>
    <property type="match status" value="1"/>
</dbReference>
<comment type="caution">
    <text evidence="9">The sequence shown here is derived from an EMBL/GenBank/DDBJ whole genome shotgun (WGS) entry which is preliminary data.</text>
</comment>
<reference evidence="9 10" key="1">
    <citation type="submission" date="2017-10" db="EMBL/GenBank/DDBJ databases">
        <title>Bacillus sp. nov., a halophilic bacterium isolated from a Keqin Lake.</title>
        <authorList>
            <person name="Wang H."/>
        </authorList>
    </citation>
    <scope>NUCLEOTIDE SEQUENCE [LARGE SCALE GENOMIC DNA]</scope>
    <source>
        <strain evidence="9 10">KCTC 13187</strain>
    </source>
</reference>
<evidence type="ECO:0000256" key="3">
    <source>
        <dbReference type="ARBA" id="ARBA00022475"/>
    </source>
</evidence>
<dbReference type="PANTHER" id="PTHR30193">
    <property type="entry name" value="ABC TRANSPORTER PERMEASE PROTEIN"/>
    <property type="match status" value="1"/>
</dbReference>
<evidence type="ECO:0000313" key="9">
    <source>
        <dbReference type="EMBL" id="RKL65006.1"/>
    </source>
</evidence>
<evidence type="ECO:0000259" key="8">
    <source>
        <dbReference type="PROSITE" id="PS50928"/>
    </source>
</evidence>
<dbReference type="GO" id="GO:0055085">
    <property type="term" value="P:transmembrane transport"/>
    <property type="evidence" value="ECO:0007669"/>
    <property type="project" value="InterPro"/>
</dbReference>
<comment type="similarity">
    <text evidence="7">Belongs to the binding-protein-dependent transport system permease family.</text>
</comment>
<proteinExistence type="inferred from homology"/>
<dbReference type="InterPro" id="IPR035906">
    <property type="entry name" value="MetI-like_sf"/>
</dbReference>
<dbReference type="Pfam" id="PF00528">
    <property type="entry name" value="BPD_transp_1"/>
    <property type="match status" value="1"/>
</dbReference>
<dbReference type="SUPFAM" id="SSF161098">
    <property type="entry name" value="MetI-like"/>
    <property type="match status" value="1"/>
</dbReference>
<accession>A0A3A9KJD5</accession>
<feature type="transmembrane region" description="Helical" evidence="7">
    <location>
        <begin position="30"/>
        <end position="57"/>
    </location>
</feature>
<comment type="subcellular location">
    <subcellularLocation>
        <location evidence="1 7">Cell membrane</location>
        <topology evidence="1 7">Multi-pass membrane protein</topology>
    </subcellularLocation>
</comment>
<dbReference type="PROSITE" id="PS50928">
    <property type="entry name" value="ABC_TM1"/>
    <property type="match status" value="1"/>
</dbReference>
<gene>
    <name evidence="9" type="ORF">CR203_23015</name>
</gene>
<dbReference type="EMBL" id="PDOE01000025">
    <property type="protein sequence ID" value="RKL65006.1"/>
    <property type="molecule type" value="Genomic_DNA"/>
</dbReference>
<dbReference type="InterPro" id="IPR051393">
    <property type="entry name" value="ABC_transporter_permease"/>
</dbReference>
<dbReference type="CDD" id="cd06261">
    <property type="entry name" value="TM_PBP2"/>
    <property type="match status" value="1"/>
</dbReference>
<keyword evidence="3" id="KW-1003">Cell membrane</keyword>
<evidence type="ECO:0000313" key="10">
    <source>
        <dbReference type="Proteomes" id="UP000281498"/>
    </source>
</evidence>
<evidence type="ECO:0000256" key="5">
    <source>
        <dbReference type="ARBA" id="ARBA00022989"/>
    </source>
</evidence>
<keyword evidence="6 7" id="KW-0472">Membrane</keyword>
<name>A0A3A9KJD5_9BACI</name>
<feature type="transmembrane region" description="Helical" evidence="7">
    <location>
        <begin position="231"/>
        <end position="253"/>
    </location>
</feature>
<keyword evidence="10" id="KW-1185">Reference proteome</keyword>